<evidence type="ECO:0000256" key="1">
    <source>
        <dbReference type="SAM" id="MobiDB-lite"/>
    </source>
</evidence>
<evidence type="ECO:0000313" key="3">
    <source>
        <dbReference type="Proteomes" id="UP000016932"/>
    </source>
</evidence>
<proteinExistence type="predicted"/>
<dbReference type="EMBL" id="KB446555">
    <property type="protein sequence ID" value="EME88002.1"/>
    <property type="molecule type" value="Genomic_DNA"/>
</dbReference>
<dbReference type="KEGG" id="pfj:MYCFIDRAFT_169720"/>
<organism evidence="2 3">
    <name type="scientific">Pseudocercospora fijiensis (strain CIRAD86)</name>
    <name type="common">Black leaf streak disease fungus</name>
    <name type="synonym">Mycosphaerella fijiensis</name>
    <dbReference type="NCBI Taxonomy" id="383855"/>
    <lineage>
        <taxon>Eukaryota</taxon>
        <taxon>Fungi</taxon>
        <taxon>Dikarya</taxon>
        <taxon>Ascomycota</taxon>
        <taxon>Pezizomycotina</taxon>
        <taxon>Dothideomycetes</taxon>
        <taxon>Dothideomycetidae</taxon>
        <taxon>Mycosphaerellales</taxon>
        <taxon>Mycosphaerellaceae</taxon>
        <taxon>Pseudocercospora</taxon>
    </lineage>
</organism>
<dbReference type="Proteomes" id="UP000016932">
    <property type="component" value="Unassembled WGS sequence"/>
</dbReference>
<evidence type="ECO:0000313" key="2">
    <source>
        <dbReference type="EMBL" id="EME88002.1"/>
    </source>
</evidence>
<reference evidence="2 3" key="1">
    <citation type="journal article" date="2012" name="PLoS Pathog.">
        <title>Diverse lifestyles and strategies of plant pathogenesis encoded in the genomes of eighteen Dothideomycetes fungi.</title>
        <authorList>
            <person name="Ohm R.A."/>
            <person name="Feau N."/>
            <person name="Henrissat B."/>
            <person name="Schoch C.L."/>
            <person name="Horwitz B.A."/>
            <person name="Barry K.W."/>
            <person name="Condon B.J."/>
            <person name="Copeland A.C."/>
            <person name="Dhillon B."/>
            <person name="Glaser F."/>
            <person name="Hesse C.N."/>
            <person name="Kosti I."/>
            <person name="LaButti K."/>
            <person name="Lindquist E.A."/>
            <person name="Lucas S."/>
            <person name="Salamov A.A."/>
            <person name="Bradshaw R.E."/>
            <person name="Ciuffetti L."/>
            <person name="Hamelin R.C."/>
            <person name="Kema G.H.J."/>
            <person name="Lawrence C."/>
            <person name="Scott J.A."/>
            <person name="Spatafora J.W."/>
            <person name="Turgeon B.G."/>
            <person name="de Wit P.J.G.M."/>
            <person name="Zhong S."/>
            <person name="Goodwin S.B."/>
            <person name="Grigoriev I.V."/>
        </authorList>
    </citation>
    <scope>NUCLEOTIDE SEQUENCE [LARGE SCALE GENOMIC DNA]</scope>
    <source>
        <strain evidence="2 3">CIRAD86</strain>
    </source>
</reference>
<accession>N1QAK7</accession>
<sequence>MRSKEAMAIESSGSQTKRSHQESQSWNRLYVAAHGNDVIHHTERENHNEDCMPFESVECAPSGCYGFVLGPAEMQRARYDMGHGNCGSGSEATVMAMAMAMANGVEHCPERATRNGNSPSIQVNLVISNRPAEP</sequence>
<dbReference type="AlphaFoldDB" id="N1QAK7"/>
<protein>
    <submittedName>
        <fullName evidence="2">Uncharacterized protein</fullName>
    </submittedName>
</protein>
<name>N1QAK7_PSEFD</name>
<dbReference type="VEuPathDB" id="FungiDB:MYCFIDRAFT_169720"/>
<feature type="region of interest" description="Disordered" evidence="1">
    <location>
        <begin position="1"/>
        <end position="24"/>
    </location>
</feature>
<keyword evidence="3" id="KW-1185">Reference proteome</keyword>
<feature type="compositionally biased region" description="Polar residues" evidence="1">
    <location>
        <begin position="11"/>
        <end position="24"/>
    </location>
</feature>
<gene>
    <name evidence="2" type="ORF">MYCFIDRAFT_169720</name>
</gene>
<dbReference type="RefSeq" id="XP_007921231.1">
    <property type="nucleotide sequence ID" value="XM_007923040.1"/>
</dbReference>
<dbReference type="GeneID" id="19332400"/>
<dbReference type="HOGENOM" id="CLU_1897115_0_0_1"/>